<evidence type="ECO:0000313" key="1">
    <source>
        <dbReference type="EMBL" id="SVB09285.1"/>
    </source>
</evidence>
<dbReference type="EMBL" id="UINC01028389">
    <property type="protein sequence ID" value="SVB09285.1"/>
    <property type="molecule type" value="Genomic_DNA"/>
</dbReference>
<feature type="non-terminal residue" evidence="1">
    <location>
        <position position="334"/>
    </location>
</feature>
<organism evidence="1">
    <name type="scientific">marine metagenome</name>
    <dbReference type="NCBI Taxonomy" id="408172"/>
    <lineage>
        <taxon>unclassified sequences</taxon>
        <taxon>metagenomes</taxon>
        <taxon>ecological metagenomes</taxon>
    </lineage>
</organism>
<dbReference type="Gene3D" id="2.60.40.10">
    <property type="entry name" value="Immunoglobulins"/>
    <property type="match status" value="2"/>
</dbReference>
<proteinExistence type="predicted"/>
<accession>A0A382B683</accession>
<feature type="non-terminal residue" evidence="1">
    <location>
        <position position="1"/>
    </location>
</feature>
<dbReference type="AlphaFoldDB" id="A0A382B683"/>
<protein>
    <submittedName>
        <fullName evidence="1">Uncharacterized protein</fullName>
    </submittedName>
</protein>
<sequence>VQPKRNAALLLSMLMLSSGCLGLFGEEKEPVEGVDCVAEPSHPDCFVPVITEDDCTAQQVFTGDACRIMQQPRSLTYGENSILLVVGVEMQTLTPSFLGDGPRDWFVNPRLPGGLSLDGDSGVIGGTPEGAAIEIRYTIIGTNAVGSAATTIDITVVAAAPNSIQYLSDVLPCTLGEECSISSPLLLGGTADEWSTSPSLPEGLAILDDGSITGIARALGDSNHTVIASNSGGSIETSIRIITLHEEPTALSYPGHPFYWTIGVSVQVIPSSEGGQVTGWSIEPPLPEGVVLHQFDGSLRGTPISAHPLREYVITAHNTGGSLSSTILIDVRDI</sequence>
<reference evidence="1" key="1">
    <citation type="submission" date="2018-05" db="EMBL/GenBank/DDBJ databases">
        <authorList>
            <person name="Lanie J.A."/>
            <person name="Ng W.-L."/>
            <person name="Kazmierczak K.M."/>
            <person name="Andrzejewski T.M."/>
            <person name="Davidsen T.M."/>
            <person name="Wayne K.J."/>
            <person name="Tettelin H."/>
            <person name="Glass J.I."/>
            <person name="Rusch D."/>
            <person name="Podicherti R."/>
            <person name="Tsui H.-C.T."/>
            <person name="Winkler M.E."/>
        </authorList>
    </citation>
    <scope>NUCLEOTIDE SEQUENCE</scope>
</reference>
<dbReference type="Pfam" id="PF05345">
    <property type="entry name" value="He_PIG"/>
    <property type="match status" value="1"/>
</dbReference>
<gene>
    <name evidence="1" type="ORF">METZ01_LOCUS162139</name>
</gene>
<dbReference type="InterPro" id="IPR013783">
    <property type="entry name" value="Ig-like_fold"/>
</dbReference>
<name>A0A382B683_9ZZZZ</name>